<dbReference type="InterPro" id="IPR031852">
    <property type="entry name" value="Vik1/Cik1_MT-bd"/>
</dbReference>
<accession>A0A699Z583</accession>
<dbReference type="PROSITE" id="PS50067">
    <property type="entry name" value="KINESIN_MOTOR_2"/>
    <property type="match status" value="1"/>
</dbReference>
<organism evidence="8 9">
    <name type="scientific">Haematococcus lacustris</name>
    <name type="common">Green alga</name>
    <name type="synonym">Haematococcus pluvialis</name>
    <dbReference type="NCBI Taxonomy" id="44745"/>
    <lineage>
        <taxon>Eukaryota</taxon>
        <taxon>Viridiplantae</taxon>
        <taxon>Chlorophyta</taxon>
        <taxon>core chlorophytes</taxon>
        <taxon>Chlorophyceae</taxon>
        <taxon>CS clade</taxon>
        <taxon>Chlamydomonadales</taxon>
        <taxon>Haematococcaceae</taxon>
        <taxon>Haematococcus</taxon>
    </lineage>
</organism>
<comment type="similarity">
    <text evidence="5">Belongs to the TRAFAC class myosin-kinesin ATPase superfamily. Kinesin family.</text>
</comment>
<reference evidence="8 9" key="1">
    <citation type="submission" date="2020-02" db="EMBL/GenBank/DDBJ databases">
        <title>Draft genome sequence of Haematococcus lacustris strain NIES-144.</title>
        <authorList>
            <person name="Morimoto D."/>
            <person name="Nakagawa S."/>
            <person name="Yoshida T."/>
            <person name="Sawayama S."/>
        </authorList>
    </citation>
    <scope>NUCLEOTIDE SEQUENCE [LARGE SCALE GENOMIC DNA]</scope>
    <source>
        <strain evidence="8 9">NIES-144</strain>
    </source>
</reference>
<dbReference type="InterPro" id="IPR027640">
    <property type="entry name" value="Kinesin-like_fam"/>
</dbReference>
<keyword evidence="2 5" id="KW-0547">Nucleotide-binding</keyword>
<dbReference type="InterPro" id="IPR027417">
    <property type="entry name" value="P-loop_NTPase"/>
</dbReference>
<evidence type="ECO:0000256" key="1">
    <source>
        <dbReference type="ARBA" id="ARBA00022701"/>
    </source>
</evidence>
<name>A0A699Z583_HAELA</name>
<evidence type="ECO:0000256" key="5">
    <source>
        <dbReference type="PROSITE-ProRule" id="PRU00283"/>
    </source>
</evidence>
<keyword evidence="9" id="KW-1185">Reference proteome</keyword>
<dbReference type="SMART" id="SM00129">
    <property type="entry name" value="KISc"/>
    <property type="match status" value="1"/>
</dbReference>
<keyword evidence="4 5" id="KW-0505">Motor protein</keyword>
<evidence type="ECO:0000256" key="6">
    <source>
        <dbReference type="SAM" id="Coils"/>
    </source>
</evidence>
<feature type="non-terminal residue" evidence="8">
    <location>
        <position position="1"/>
    </location>
</feature>
<protein>
    <submittedName>
        <fullName evidence="8">Kinesin-like protein</fullName>
    </submittedName>
</protein>
<dbReference type="GO" id="GO:0007018">
    <property type="term" value="P:microtubule-based movement"/>
    <property type="evidence" value="ECO:0007669"/>
    <property type="project" value="InterPro"/>
</dbReference>
<dbReference type="AlphaFoldDB" id="A0A699Z583"/>
<dbReference type="Gene3D" id="3.40.850.10">
    <property type="entry name" value="Kinesin motor domain"/>
    <property type="match status" value="1"/>
</dbReference>
<dbReference type="GO" id="GO:0008017">
    <property type="term" value="F:microtubule binding"/>
    <property type="evidence" value="ECO:0007669"/>
    <property type="project" value="InterPro"/>
</dbReference>
<dbReference type="GO" id="GO:0005524">
    <property type="term" value="F:ATP binding"/>
    <property type="evidence" value="ECO:0007669"/>
    <property type="project" value="UniProtKB-UniRule"/>
</dbReference>
<evidence type="ECO:0000256" key="4">
    <source>
        <dbReference type="ARBA" id="ARBA00023175"/>
    </source>
</evidence>
<dbReference type="GO" id="GO:0003777">
    <property type="term" value="F:microtubule motor activity"/>
    <property type="evidence" value="ECO:0007669"/>
    <property type="project" value="InterPro"/>
</dbReference>
<comment type="caution">
    <text evidence="8">The sequence shown here is derived from an EMBL/GenBank/DDBJ whole genome shotgun (WGS) entry which is preliminary data.</text>
</comment>
<dbReference type="EMBL" id="BLLF01000703">
    <property type="protein sequence ID" value="GFH14229.1"/>
    <property type="molecule type" value="Genomic_DNA"/>
</dbReference>
<keyword evidence="6" id="KW-0175">Coiled coil</keyword>
<evidence type="ECO:0000259" key="7">
    <source>
        <dbReference type="PROSITE" id="PS50067"/>
    </source>
</evidence>
<feature type="domain" description="Kinesin motor" evidence="7">
    <location>
        <begin position="375"/>
        <end position="499"/>
    </location>
</feature>
<keyword evidence="1" id="KW-0493">Microtubule</keyword>
<dbReference type="InterPro" id="IPR036961">
    <property type="entry name" value="Kinesin_motor_dom_sf"/>
</dbReference>
<evidence type="ECO:0000256" key="2">
    <source>
        <dbReference type="ARBA" id="ARBA00022741"/>
    </source>
</evidence>
<dbReference type="PANTHER" id="PTHR47972:SF45">
    <property type="entry name" value="PROTEIN CLARET SEGREGATIONAL"/>
    <property type="match status" value="1"/>
</dbReference>
<evidence type="ECO:0000256" key="3">
    <source>
        <dbReference type="ARBA" id="ARBA00022840"/>
    </source>
</evidence>
<dbReference type="Pfam" id="PF16796">
    <property type="entry name" value="Microtub_bd"/>
    <property type="match status" value="1"/>
</dbReference>
<feature type="coiled-coil region" evidence="6">
    <location>
        <begin position="107"/>
        <end position="330"/>
    </location>
</feature>
<dbReference type="Gene3D" id="1.20.5.340">
    <property type="match status" value="1"/>
</dbReference>
<evidence type="ECO:0000313" key="9">
    <source>
        <dbReference type="Proteomes" id="UP000485058"/>
    </source>
</evidence>
<dbReference type="PANTHER" id="PTHR47972">
    <property type="entry name" value="KINESIN-LIKE PROTEIN KLP-3"/>
    <property type="match status" value="1"/>
</dbReference>
<dbReference type="Proteomes" id="UP000485058">
    <property type="component" value="Unassembled WGS sequence"/>
</dbReference>
<feature type="non-terminal residue" evidence="8">
    <location>
        <position position="499"/>
    </location>
</feature>
<proteinExistence type="inferred from homology"/>
<gene>
    <name evidence="8" type="ORF">HaLaN_10245</name>
</gene>
<feature type="binding site" evidence="5">
    <location>
        <begin position="473"/>
        <end position="480"/>
    </location>
    <ligand>
        <name>ATP</name>
        <dbReference type="ChEBI" id="CHEBI:30616"/>
    </ligand>
</feature>
<dbReference type="InterPro" id="IPR001752">
    <property type="entry name" value="Kinesin_motor_dom"/>
</dbReference>
<sequence>MPCTASTLMSAYTAQTMWCHACRAVGWYLLADRDRVSMDCNQWKTHCDEVEAALTHERAAWNKKQDEIESQMKEIQGLLTMTEDNSRRLTTELTTAETLIAQKSAALQAAQQSLTGTTADLERAQRTIYEKEAKVKEMEDVMRQSQAYSATLQSYNTSLQSDLQHEKARRDEASRERDLLQGKAAELGGLCKSLEQQLEYERDQVSKLREGREVLARDVALLRTDLDSTRQERDRLLVENTQSKAEVERIRTAGGRSLETLEALSNDKATMELQLSTQQRLLGEMRQELALAKEHRALAESQAGTRGTQISEMQAQLQEMQQALAKAETRVLQGEVVRRKLHNIIQVGEILHVSLLSSGYGHLVALLHAQELKGNIRVFCRVRPVSSAEQSSSEHDSSMAVEFGANTEVLGAGISLQVPTRGSGDAPAAPAKHSFTFDKVFGPASTQAEVFEEISELVQSALDGHKVCIFAYGQTGSGKTHTMLGTAANPGMIPLAMHQ</sequence>
<dbReference type="GO" id="GO:0005874">
    <property type="term" value="C:microtubule"/>
    <property type="evidence" value="ECO:0007669"/>
    <property type="project" value="UniProtKB-KW"/>
</dbReference>
<keyword evidence="3 5" id="KW-0067">ATP-binding</keyword>
<dbReference type="SUPFAM" id="SSF52540">
    <property type="entry name" value="P-loop containing nucleoside triphosphate hydrolases"/>
    <property type="match status" value="1"/>
</dbReference>
<evidence type="ECO:0000313" key="8">
    <source>
        <dbReference type="EMBL" id="GFH14229.1"/>
    </source>
</evidence>